<keyword evidence="2" id="KW-1185">Reference proteome</keyword>
<name>A0A9Q1BLW8_HOLLE</name>
<proteinExistence type="predicted"/>
<protein>
    <submittedName>
        <fullName evidence="1">Uncharacterized protein</fullName>
    </submittedName>
</protein>
<dbReference type="Proteomes" id="UP001152320">
    <property type="component" value="Chromosome 14"/>
</dbReference>
<sequence>MSKPCKHDNSRRITVRDRTLDMWMIPTIFRAGQRLFKITKGQELVNIFQGG</sequence>
<accession>A0A9Q1BLW8</accession>
<dbReference type="AlphaFoldDB" id="A0A9Q1BLW8"/>
<dbReference type="EMBL" id="JAIZAY010000014">
    <property type="protein sequence ID" value="KAJ8029036.1"/>
    <property type="molecule type" value="Genomic_DNA"/>
</dbReference>
<gene>
    <name evidence="1" type="ORF">HOLleu_28327</name>
</gene>
<organism evidence="1 2">
    <name type="scientific">Holothuria leucospilota</name>
    <name type="common">Black long sea cucumber</name>
    <name type="synonym">Mertensiothuria leucospilota</name>
    <dbReference type="NCBI Taxonomy" id="206669"/>
    <lineage>
        <taxon>Eukaryota</taxon>
        <taxon>Metazoa</taxon>
        <taxon>Echinodermata</taxon>
        <taxon>Eleutherozoa</taxon>
        <taxon>Echinozoa</taxon>
        <taxon>Holothuroidea</taxon>
        <taxon>Aspidochirotacea</taxon>
        <taxon>Aspidochirotida</taxon>
        <taxon>Holothuriidae</taxon>
        <taxon>Holothuria</taxon>
    </lineage>
</organism>
<comment type="caution">
    <text evidence="1">The sequence shown here is derived from an EMBL/GenBank/DDBJ whole genome shotgun (WGS) entry which is preliminary data.</text>
</comment>
<evidence type="ECO:0000313" key="2">
    <source>
        <dbReference type="Proteomes" id="UP001152320"/>
    </source>
</evidence>
<evidence type="ECO:0000313" key="1">
    <source>
        <dbReference type="EMBL" id="KAJ8029036.1"/>
    </source>
</evidence>
<reference evidence="1" key="1">
    <citation type="submission" date="2021-10" db="EMBL/GenBank/DDBJ databases">
        <title>Tropical sea cucumber genome reveals ecological adaptation and Cuvierian tubules defense mechanism.</title>
        <authorList>
            <person name="Chen T."/>
        </authorList>
    </citation>
    <scope>NUCLEOTIDE SEQUENCE</scope>
    <source>
        <strain evidence="1">Nanhai2018</strain>
        <tissue evidence="1">Muscle</tissue>
    </source>
</reference>